<dbReference type="PANTHER" id="PTHR37953">
    <property type="entry name" value="UPF0127 PROTEIN MJ1496"/>
    <property type="match status" value="1"/>
</dbReference>
<gene>
    <name evidence="2" type="ORF">TK0001_2753</name>
</gene>
<feature type="signal peptide" evidence="1">
    <location>
        <begin position="1"/>
        <end position="42"/>
    </location>
</feature>
<dbReference type="PANTHER" id="PTHR37953:SF1">
    <property type="entry name" value="UPF0127 PROTEIN MJ1496"/>
    <property type="match status" value="1"/>
</dbReference>
<dbReference type="EMBL" id="LT962688">
    <property type="protein sequence ID" value="SOR29355.1"/>
    <property type="molecule type" value="Genomic_DNA"/>
</dbReference>
<reference evidence="3" key="1">
    <citation type="submission" date="2017-10" db="EMBL/GenBank/DDBJ databases">
        <authorList>
            <person name="Regsiter A."/>
            <person name="William W."/>
        </authorList>
    </citation>
    <scope>NUCLEOTIDE SEQUENCE [LARGE SCALE GENOMIC DNA]</scope>
</reference>
<evidence type="ECO:0008006" key="4">
    <source>
        <dbReference type="Google" id="ProtNLM"/>
    </source>
</evidence>
<name>A0A2N9APS6_METEX</name>
<protein>
    <recommendedName>
        <fullName evidence="4">DUF192 domain-containing protein</fullName>
    </recommendedName>
</protein>
<evidence type="ECO:0000256" key="1">
    <source>
        <dbReference type="SAM" id="SignalP"/>
    </source>
</evidence>
<keyword evidence="1" id="KW-0732">Signal</keyword>
<dbReference type="InterPro" id="IPR003795">
    <property type="entry name" value="DUF192"/>
</dbReference>
<evidence type="ECO:0000313" key="3">
    <source>
        <dbReference type="Proteomes" id="UP000233769"/>
    </source>
</evidence>
<dbReference type="Pfam" id="PF02643">
    <property type="entry name" value="DUF192"/>
    <property type="match status" value="1"/>
</dbReference>
<dbReference type="AlphaFoldDB" id="A0A2N9APS6"/>
<sequence>MTVIRVPVSPSATKLLPFATNFLRLAACLVALSALPALPLRAQEAAPAAQAATEPLGIVAKNGRHAFQVEVMRTDAQRAKGLMYRRSMAADHGMLFDFERPAPATMWMKNTYLSLDMVFIRSDGSIARIAPDTEPLSTKVIPSGEPVLAVLELNAGTAAKLGIRAGDRVEHPMFKR</sequence>
<feature type="chain" id="PRO_5014918935" description="DUF192 domain-containing protein" evidence="1">
    <location>
        <begin position="43"/>
        <end position="176"/>
    </location>
</feature>
<proteinExistence type="predicted"/>
<accession>A0A2N9APS6</accession>
<evidence type="ECO:0000313" key="2">
    <source>
        <dbReference type="EMBL" id="SOR29355.1"/>
    </source>
</evidence>
<dbReference type="Gene3D" id="2.60.120.1140">
    <property type="entry name" value="Protein of unknown function DUF192"/>
    <property type="match status" value="1"/>
</dbReference>
<dbReference type="InterPro" id="IPR038695">
    <property type="entry name" value="Saro_0823-like_sf"/>
</dbReference>
<dbReference type="Proteomes" id="UP000233769">
    <property type="component" value="Chromosome tk0001"/>
</dbReference>
<organism evidence="2 3">
    <name type="scientific">Methylorubrum extorquens</name>
    <name type="common">Methylobacterium dichloromethanicum</name>
    <name type="synonym">Methylobacterium extorquens</name>
    <dbReference type="NCBI Taxonomy" id="408"/>
    <lineage>
        <taxon>Bacteria</taxon>
        <taxon>Pseudomonadati</taxon>
        <taxon>Pseudomonadota</taxon>
        <taxon>Alphaproteobacteria</taxon>
        <taxon>Hyphomicrobiales</taxon>
        <taxon>Methylobacteriaceae</taxon>
        <taxon>Methylorubrum</taxon>
    </lineage>
</organism>